<organism evidence="2 3">
    <name type="scientific">Lysinibacillus sphaericus (strain C3-41)</name>
    <dbReference type="NCBI Taxonomy" id="444177"/>
    <lineage>
        <taxon>Bacteria</taxon>
        <taxon>Bacillati</taxon>
        <taxon>Bacillota</taxon>
        <taxon>Bacilli</taxon>
        <taxon>Bacillales</taxon>
        <taxon>Bacillaceae</taxon>
        <taxon>Lysinibacillus</taxon>
    </lineage>
</organism>
<dbReference type="EnsemblBacteria" id="ACA42321">
    <property type="protein sequence ID" value="ACA42321"/>
    <property type="gene ID" value="Bsph_p091"/>
</dbReference>
<evidence type="ECO:0000256" key="1">
    <source>
        <dbReference type="SAM" id="MobiDB-lite"/>
    </source>
</evidence>
<evidence type="ECO:0000313" key="2">
    <source>
        <dbReference type="EMBL" id="ACA42321.1"/>
    </source>
</evidence>
<dbReference type="Proteomes" id="UP000002164">
    <property type="component" value="Plasmid pBsph"/>
</dbReference>
<gene>
    <name evidence="2" type="ordered locus">Bsph_p091</name>
</gene>
<feature type="compositionally biased region" description="Polar residues" evidence="1">
    <location>
        <begin position="140"/>
        <end position="150"/>
    </location>
</feature>
<feature type="region of interest" description="Disordered" evidence="1">
    <location>
        <begin position="121"/>
        <end position="150"/>
    </location>
</feature>
<keyword evidence="2" id="KW-0614">Plasmid</keyword>
<dbReference type="AlphaFoldDB" id="B1I0G2"/>
<name>B1I0G2_LYSSC</name>
<accession>B1I0G2</accession>
<dbReference type="KEGG" id="lsp:Bsph_p091"/>
<evidence type="ECO:0000313" key="3">
    <source>
        <dbReference type="Proteomes" id="UP000002164"/>
    </source>
</evidence>
<dbReference type="EMBL" id="CP000818">
    <property type="protein sequence ID" value="ACA42321.1"/>
    <property type="molecule type" value="Genomic_DNA"/>
</dbReference>
<dbReference type="HOGENOM" id="CLU_982304_0_0_9"/>
<protein>
    <submittedName>
        <fullName evidence="2">Uncharacterized protein</fullName>
    </submittedName>
</protein>
<feature type="compositionally biased region" description="Basic and acidic residues" evidence="1">
    <location>
        <begin position="121"/>
        <end position="139"/>
    </location>
</feature>
<reference evidence="2 3" key="1">
    <citation type="journal article" date="2008" name="J. Bacteriol.">
        <title>Complete genome sequence of the mosquitocidal bacterium Bacillus sphaericus C3-41 and comparison with those of closely related Bacillus species.</title>
        <authorList>
            <person name="Hu X."/>
            <person name="Fan W."/>
            <person name="Han B."/>
            <person name="Liu H."/>
            <person name="Zheng D."/>
            <person name="Li Q."/>
            <person name="Dong W."/>
            <person name="Yan J."/>
            <person name="Gao M."/>
            <person name="Berry C."/>
            <person name="Yuan Z."/>
        </authorList>
    </citation>
    <scope>NUCLEOTIDE SEQUENCE [LARGE SCALE GENOMIC DNA]</scope>
    <source>
        <strain evidence="2 3">C3-41</strain>
        <plasmid evidence="2 3">pBsph</plasmid>
    </source>
</reference>
<proteinExistence type="predicted"/>
<sequence>MVTTISNEKGRMNMNAARLQDGTIIIAKDYYSENHGSEIYCMDIACGAPVHFVQEGKKVSFFKTSGKGESVHKELCAFAAKMTFERSLFKVTQFQQELKSQVEPIMVRLNTNKLDPDYVSRSVEREGSNKEVDARELKISNESPKPPQTVSSLKSLKKLFQTADPDLLASIFISYNGHKLPITDLISDQYIAAKKLWQGTSLNVNYFVHGEVTSIVRLDKVWYFNMGDDRFPFTLVVFEKYFEHFTYTDEDLLNRTILVMGRLKKNDYNKDKFVTEMVIKADAYIEFLD</sequence>
<geneLocation type="plasmid" evidence="2 3">
    <name>pBsph</name>
</geneLocation>